<evidence type="ECO:0000256" key="1">
    <source>
        <dbReference type="ARBA" id="ARBA00038048"/>
    </source>
</evidence>
<dbReference type="Proteomes" id="UP001209878">
    <property type="component" value="Unassembled WGS sequence"/>
</dbReference>
<protein>
    <recommendedName>
        <fullName evidence="3">Saccharopine dehydrogenase NADP binding domain-containing protein</fullName>
    </recommendedName>
</protein>
<dbReference type="AlphaFoldDB" id="A0AAD9NZ12"/>
<comment type="caution">
    <text evidence="4">The sequence shown here is derived from an EMBL/GenBank/DDBJ whole genome shotgun (WGS) entry which is preliminary data.</text>
</comment>
<keyword evidence="2" id="KW-0472">Membrane</keyword>
<evidence type="ECO:0000259" key="3">
    <source>
        <dbReference type="Pfam" id="PF03435"/>
    </source>
</evidence>
<organism evidence="4 5">
    <name type="scientific">Ridgeia piscesae</name>
    <name type="common">Tubeworm</name>
    <dbReference type="NCBI Taxonomy" id="27915"/>
    <lineage>
        <taxon>Eukaryota</taxon>
        <taxon>Metazoa</taxon>
        <taxon>Spiralia</taxon>
        <taxon>Lophotrochozoa</taxon>
        <taxon>Annelida</taxon>
        <taxon>Polychaeta</taxon>
        <taxon>Sedentaria</taxon>
        <taxon>Canalipalpata</taxon>
        <taxon>Sabellida</taxon>
        <taxon>Siboglinidae</taxon>
        <taxon>Ridgeia</taxon>
    </lineage>
</organism>
<evidence type="ECO:0000313" key="4">
    <source>
        <dbReference type="EMBL" id="KAK2185114.1"/>
    </source>
</evidence>
<dbReference type="SUPFAM" id="SSF51735">
    <property type="entry name" value="NAD(P)-binding Rossmann-fold domains"/>
    <property type="match status" value="1"/>
</dbReference>
<dbReference type="InterPro" id="IPR005097">
    <property type="entry name" value="Sacchrp_dh_NADP-bd"/>
</dbReference>
<gene>
    <name evidence="4" type="ORF">NP493_246g03021</name>
</gene>
<feature type="transmembrane region" description="Helical" evidence="2">
    <location>
        <begin position="277"/>
        <end position="298"/>
    </location>
</feature>
<proteinExistence type="inferred from homology"/>
<evidence type="ECO:0000256" key="2">
    <source>
        <dbReference type="SAM" id="Phobius"/>
    </source>
</evidence>
<dbReference type="FunFam" id="3.40.50.720:FF:000178">
    <property type="entry name" value="Saccharopine dehydrogenase-like oxidoreductase"/>
    <property type="match status" value="1"/>
</dbReference>
<dbReference type="PANTHER" id="PTHR12286">
    <property type="entry name" value="SACCHAROPINE DEHYDROGENASE-LIKE OXIDOREDUCTASE"/>
    <property type="match status" value="1"/>
</dbReference>
<dbReference type="GO" id="GO:0005886">
    <property type="term" value="C:plasma membrane"/>
    <property type="evidence" value="ECO:0007669"/>
    <property type="project" value="TreeGrafter"/>
</dbReference>
<dbReference type="InterPro" id="IPR036291">
    <property type="entry name" value="NAD(P)-bd_dom_sf"/>
</dbReference>
<comment type="similarity">
    <text evidence="1">Belongs to the saccharopine dehydrogenase family.</text>
</comment>
<accession>A0AAD9NZ12</accession>
<keyword evidence="2" id="KW-1133">Transmembrane helix</keyword>
<dbReference type="InterPro" id="IPR051276">
    <property type="entry name" value="Saccharopine_DH-like_oxidrdct"/>
</dbReference>
<dbReference type="PANTHER" id="PTHR12286:SF5">
    <property type="entry name" value="SACCHAROPINE DEHYDROGENASE-LIKE OXIDOREDUCTASE"/>
    <property type="match status" value="1"/>
</dbReference>
<sequence length="420" mass="46641">MEDKQYDIVVFGASGFTGQFVTEEIARTVHEQNRVLKWAIAGRNADKLHNVLNEASKQTGEDLQDVPVIVADVSAQESLDKMCQKARLVLNCVGPYALYGEPVVRACVENRTHHVDISGEVYFLEKMRLLYNGKAKEQGSYIIGACGWDSIPAEMGVIYTKKQFNGRLCYLENYVDHQSGSHGAVVNSGTWRSAVYSFSFKSELKRLRSSMPAVKMPEPKHPAPKRSLVFYSKDVNKWCVPFLGCDRSVVYRTQTDNFVNKQEQPVAFRAYQCIPSLLFFVGALPVVFALGLLSSFSLGRRLLTKYPRFFTFGSFSDSGPSREQVADSSFSHTLVGYGHEGEEEGEGDAPKKKIVTRVSGPNAGYITTPICMVQAAYVMLTEAEKMPSKGGVFTPGAAFADTTLLDRLQQHNVTFSVLEQ</sequence>
<dbReference type="GO" id="GO:0009247">
    <property type="term" value="P:glycolipid biosynthetic process"/>
    <property type="evidence" value="ECO:0007669"/>
    <property type="project" value="TreeGrafter"/>
</dbReference>
<keyword evidence="5" id="KW-1185">Reference proteome</keyword>
<reference evidence="4" key="1">
    <citation type="journal article" date="2023" name="Mol. Biol. Evol.">
        <title>Third-Generation Sequencing Reveals the Adaptive Role of the Epigenome in Three Deep-Sea Polychaetes.</title>
        <authorList>
            <person name="Perez M."/>
            <person name="Aroh O."/>
            <person name="Sun Y."/>
            <person name="Lan Y."/>
            <person name="Juniper S.K."/>
            <person name="Young C.R."/>
            <person name="Angers B."/>
            <person name="Qian P.Y."/>
        </authorList>
    </citation>
    <scope>NUCLEOTIDE SEQUENCE</scope>
    <source>
        <strain evidence="4">R07B-5</strain>
    </source>
</reference>
<evidence type="ECO:0000313" key="5">
    <source>
        <dbReference type="Proteomes" id="UP001209878"/>
    </source>
</evidence>
<feature type="domain" description="Saccharopine dehydrogenase NADP binding" evidence="3">
    <location>
        <begin position="8"/>
        <end position="143"/>
    </location>
</feature>
<keyword evidence="2" id="KW-0812">Transmembrane</keyword>
<dbReference type="Pfam" id="PF03435">
    <property type="entry name" value="Sacchrp_dh_NADP"/>
    <property type="match status" value="1"/>
</dbReference>
<dbReference type="EMBL" id="JAODUO010000245">
    <property type="protein sequence ID" value="KAK2185114.1"/>
    <property type="molecule type" value="Genomic_DNA"/>
</dbReference>
<name>A0AAD9NZ12_RIDPI</name>
<dbReference type="GO" id="GO:0005811">
    <property type="term" value="C:lipid droplet"/>
    <property type="evidence" value="ECO:0007669"/>
    <property type="project" value="TreeGrafter"/>
</dbReference>
<dbReference type="GO" id="GO:0005739">
    <property type="term" value="C:mitochondrion"/>
    <property type="evidence" value="ECO:0007669"/>
    <property type="project" value="TreeGrafter"/>
</dbReference>
<dbReference type="Gene3D" id="3.40.50.720">
    <property type="entry name" value="NAD(P)-binding Rossmann-like Domain"/>
    <property type="match status" value="1"/>
</dbReference>